<dbReference type="RefSeq" id="WP_052112262.1">
    <property type="nucleotide sequence ID" value="NZ_AVPK01000007.1"/>
</dbReference>
<dbReference type="InterPro" id="IPR012349">
    <property type="entry name" value="Split_barrel_FMN-bd"/>
</dbReference>
<evidence type="ECO:0008006" key="5">
    <source>
        <dbReference type="Google" id="ProtNLM"/>
    </source>
</evidence>
<dbReference type="EMBL" id="AVPK01000007">
    <property type="protein sequence ID" value="KGN37037.1"/>
    <property type="molecule type" value="Genomic_DNA"/>
</dbReference>
<evidence type="ECO:0000256" key="2">
    <source>
        <dbReference type="ARBA" id="ARBA00049106"/>
    </source>
</evidence>
<evidence type="ECO:0000313" key="4">
    <source>
        <dbReference type="Proteomes" id="UP000030011"/>
    </source>
</evidence>
<name>A0A0A0JLZ5_9MICO</name>
<organism evidence="3 4">
    <name type="scientific">Knoellia subterranea KCTC 19937</name>
    <dbReference type="NCBI Taxonomy" id="1385521"/>
    <lineage>
        <taxon>Bacteria</taxon>
        <taxon>Bacillati</taxon>
        <taxon>Actinomycetota</taxon>
        <taxon>Actinomycetes</taxon>
        <taxon>Micrococcales</taxon>
        <taxon>Intrasporangiaceae</taxon>
        <taxon>Knoellia</taxon>
    </lineage>
</organism>
<evidence type="ECO:0000256" key="1">
    <source>
        <dbReference type="ARBA" id="ARBA00008710"/>
    </source>
</evidence>
<evidence type="ECO:0000313" key="3">
    <source>
        <dbReference type="EMBL" id="KGN37037.1"/>
    </source>
</evidence>
<protein>
    <recommendedName>
        <fullName evidence="5">Nitroreductase</fullName>
    </recommendedName>
</protein>
<dbReference type="NCBIfam" id="TIGR00026">
    <property type="entry name" value="hi_GC_TIGR00026"/>
    <property type="match status" value="1"/>
</dbReference>
<dbReference type="eggNOG" id="COG0748">
    <property type="taxonomic scope" value="Bacteria"/>
</dbReference>
<dbReference type="GO" id="GO:0005886">
    <property type="term" value="C:plasma membrane"/>
    <property type="evidence" value="ECO:0007669"/>
    <property type="project" value="TreeGrafter"/>
</dbReference>
<dbReference type="Pfam" id="PF04075">
    <property type="entry name" value="F420H2_quin_red"/>
    <property type="match status" value="1"/>
</dbReference>
<dbReference type="GO" id="GO:0016491">
    <property type="term" value="F:oxidoreductase activity"/>
    <property type="evidence" value="ECO:0007669"/>
    <property type="project" value="InterPro"/>
</dbReference>
<dbReference type="PANTHER" id="PTHR39428:SF3">
    <property type="entry name" value="DEAZAFLAVIN-DEPENDENT NITROREDUCTASE"/>
    <property type="match status" value="1"/>
</dbReference>
<comment type="caution">
    <text evidence="3">The sequence shown here is derived from an EMBL/GenBank/DDBJ whole genome shotgun (WGS) entry which is preliminary data.</text>
</comment>
<keyword evidence="4" id="KW-1185">Reference proteome</keyword>
<dbReference type="PANTHER" id="PTHR39428">
    <property type="entry name" value="F420H(2)-DEPENDENT QUINONE REDUCTASE RV1261C"/>
    <property type="match status" value="1"/>
</dbReference>
<dbReference type="AlphaFoldDB" id="A0A0A0JLZ5"/>
<reference evidence="3 4" key="1">
    <citation type="submission" date="2013-08" db="EMBL/GenBank/DDBJ databases">
        <title>The genome sequence of Knoellia subterranea.</title>
        <authorList>
            <person name="Zhu W."/>
            <person name="Wang G."/>
        </authorList>
    </citation>
    <scope>NUCLEOTIDE SEQUENCE [LARGE SCALE GENOMIC DNA]</scope>
    <source>
        <strain evidence="3 4">KCTC 19937</strain>
    </source>
</reference>
<dbReference type="Gene3D" id="2.30.110.10">
    <property type="entry name" value="Electron Transport, Fmn-binding Protein, Chain A"/>
    <property type="match status" value="1"/>
</dbReference>
<gene>
    <name evidence="3" type="ORF">N803_16605</name>
</gene>
<comment type="catalytic activity">
    <reaction evidence="2">
        <text>oxidized coenzyme F420-(gamma-L-Glu)(n) + a quinol + H(+) = reduced coenzyme F420-(gamma-L-Glu)(n) + a quinone</text>
        <dbReference type="Rhea" id="RHEA:39663"/>
        <dbReference type="Rhea" id="RHEA-COMP:12939"/>
        <dbReference type="Rhea" id="RHEA-COMP:14378"/>
        <dbReference type="ChEBI" id="CHEBI:15378"/>
        <dbReference type="ChEBI" id="CHEBI:24646"/>
        <dbReference type="ChEBI" id="CHEBI:132124"/>
        <dbReference type="ChEBI" id="CHEBI:133980"/>
        <dbReference type="ChEBI" id="CHEBI:139511"/>
    </reaction>
</comment>
<dbReference type="Proteomes" id="UP000030011">
    <property type="component" value="Unassembled WGS sequence"/>
</dbReference>
<proteinExistence type="inferred from homology"/>
<comment type="similarity">
    <text evidence="1">Belongs to the F420H(2)-dependent quinone reductase family.</text>
</comment>
<dbReference type="STRING" id="1385521.N803_16605"/>
<sequence>MGLMDKVAVAAKHVHSALYRRFDTPKLRTIAGLPILLLTVRGRRSGKDLTSPVCYLEHAGGYAVTGSAGGADAEPQWFRNLRAADTAMVEIGERRLPVTVRILEGEERDALWHRFVTEGTTFAGYEKKTERVIPVALLTPA</sequence>
<accession>A0A0A0JLZ5</accession>
<dbReference type="InterPro" id="IPR004378">
    <property type="entry name" value="F420H2_quin_Rdtase"/>
</dbReference>
<dbReference type="GO" id="GO:0070967">
    <property type="term" value="F:coenzyme F420 binding"/>
    <property type="evidence" value="ECO:0007669"/>
    <property type="project" value="TreeGrafter"/>
</dbReference>